<name>A0A0R1F562_9LACO</name>
<dbReference type="RefSeq" id="WP_003678433.1">
    <property type="nucleotide sequence ID" value="NZ_AZCN01000097.1"/>
</dbReference>
<evidence type="ECO:0000256" key="9">
    <source>
        <dbReference type="ARBA" id="ARBA00023306"/>
    </source>
</evidence>
<keyword evidence="4 10" id="KW-0132">Cell division</keyword>
<dbReference type="eggNOG" id="COG4974">
    <property type="taxonomic scope" value="Bacteria"/>
</dbReference>
<keyword evidence="8 10" id="KW-0233">DNA recombination</keyword>
<dbReference type="CDD" id="cd00798">
    <property type="entry name" value="INT_XerDC_C"/>
    <property type="match status" value="1"/>
</dbReference>
<feature type="domain" description="Core-binding (CB)" evidence="13">
    <location>
        <begin position="1"/>
        <end position="88"/>
    </location>
</feature>
<comment type="caution">
    <text evidence="14">The sequence shown here is derived from an EMBL/GenBank/DDBJ whole genome shotgun (WGS) entry which is preliminary data.</text>
</comment>
<dbReference type="Pfam" id="PF02899">
    <property type="entry name" value="Phage_int_SAM_1"/>
    <property type="match status" value="1"/>
</dbReference>
<comment type="subunit">
    <text evidence="10">Forms a cyclic heterotetrameric complex composed of two molecules of XerC and two molecules of XerD.</text>
</comment>
<dbReference type="NCBIfam" id="NF040815">
    <property type="entry name" value="recomb_XerA_Arch"/>
    <property type="match status" value="1"/>
</dbReference>
<comment type="subcellular location">
    <subcellularLocation>
        <location evidence="1 10">Cytoplasm</location>
    </subcellularLocation>
</comment>
<feature type="active site" evidence="10">
    <location>
        <position position="246"/>
    </location>
</feature>
<evidence type="ECO:0000313" key="14">
    <source>
        <dbReference type="EMBL" id="KRK14202.1"/>
    </source>
</evidence>
<feature type="active site" evidence="10">
    <location>
        <position position="272"/>
    </location>
</feature>
<dbReference type="Proteomes" id="UP000051181">
    <property type="component" value="Unassembled WGS sequence"/>
</dbReference>
<keyword evidence="3 10" id="KW-0963">Cytoplasm</keyword>
<keyword evidence="7 10" id="KW-0238">DNA-binding</keyword>
<keyword evidence="6 10" id="KW-0229">DNA integration</keyword>
<reference evidence="14 15" key="1">
    <citation type="journal article" date="2015" name="Genome Announc.">
        <title>Expanding the biotechnology potential of lactobacilli through comparative genomics of 213 strains and associated genera.</title>
        <authorList>
            <person name="Sun Z."/>
            <person name="Harris H.M."/>
            <person name="McCann A."/>
            <person name="Guo C."/>
            <person name="Argimon S."/>
            <person name="Zhang W."/>
            <person name="Yang X."/>
            <person name="Jeffery I.B."/>
            <person name="Cooney J.C."/>
            <person name="Kagawa T.F."/>
            <person name="Liu W."/>
            <person name="Song Y."/>
            <person name="Salvetti E."/>
            <person name="Wrobel A."/>
            <person name="Rasinkangas P."/>
            <person name="Parkhill J."/>
            <person name="Rea M.C."/>
            <person name="O'Sullivan O."/>
            <person name="Ritari J."/>
            <person name="Douillard F.P."/>
            <person name="Paul Ross R."/>
            <person name="Yang R."/>
            <person name="Briner A.E."/>
            <person name="Felis G.E."/>
            <person name="de Vos W.M."/>
            <person name="Barrangou R."/>
            <person name="Klaenhammer T.R."/>
            <person name="Caufield P.W."/>
            <person name="Cui Y."/>
            <person name="Zhang H."/>
            <person name="O'Toole P.W."/>
        </authorList>
    </citation>
    <scope>NUCLEOTIDE SEQUENCE [LARGE SCALE GENOMIC DNA]</scope>
    <source>
        <strain evidence="14 15">DSM 20001</strain>
    </source>
</reference>
<keyword evidence="5 10" id="KW-0159">Chromosome partition</keyword>
<evidence type="ECO:0000259" key="12">
    <source>
        <dbReference type="PROSITE" id="PS51898"/>
    </source>
</evidence>
<dbReference type="GO" id="GO:0003677">
    <property type="term" value="F:DNA binding"/>
    <property type="evidence" value="ECO:0007669"/>
    <property type="project" value="UniProtKB-UniRule"/>
</dbReference>
<feature type="active site" evidence="10">
    <location>
        <position position="249"/>
    </location>
</feature>
<dbReference type="GeneID" id="65917125"/>
<evidence type="ECO:0000259" key="13">
    <source>
        <dbReference type="PROSITE" id="PS51900"/>
    </source>
</evidence>
<dbReference type="InterPro" id="IPR004107">
    <property type="entry name" value="Integrase_SAM-like_N"/>
</dbReference>
<dbReference type="PROSITE" id="PS51898">
    <property type="entry name" value="TYR_RECOMBINASE"/>
    <property type="match status" value="1"/>
</dbReference>
<dbReference type="PANTHER" id="PTHR30349">
    <property type="entry name" value="PHAGE INTEGRASE-RELATED"/>
    <property type="match status" value="1"/>
</dbReference>
<dbReference type="EMBL" id="AZCN01000097">
    <property type="protein sequence ID" value="KRK14202.1"/>
    <property type="molecule type" value="Genomic_DNA"/>
</dbReference>
<evidence type="ECO:0000313" key="15">
    <source>
        <dbReference type="Proteomes" id="UP000051181"/>
    </source>
</evidence>
<feature type="domain" description="Tyr recombinase" evidence="12">
    <location>
        <begin position="109"/>
        <end position="294"/>
    </location>
</feature>
<dbReference type="Gene3D" id="1.10.443.10">
    <property type="entry name" value="Intergrase catalytic core"/>
    <property type="match status" value="1"/>
</dbReference>
<dbReference type="PROSITE" id="PS51900">
    <property type="entry name" value="CB"/>
    <property type="match status" value="1"/>
</dbReference>
<dbReference type="GO" id="GO:0007059">
    <property type="term" value="P:chromosome segregation"/>
    <property type="evidence" value="ECO:0007669"/>
    <property type="project" value="UniProtKB-UniRule"/>
</dbReference>
<proteinExistence type="inferred from homology"/>
<dbReference type="Gene3D" id="1.10.150.130">
    <property type="match status" value="1"/>
</dbReference>
<evidence type="ECO:0000256" key="5">
    <source>
        <dbReference type="ARBA" id="ARBA00022829"/>
    </source>
</evidence>
<gene>
    <name evidence="10" type="primary">xerC</name>
    <name evidence="14" type="ORF">FD22_GL002602</name>
</gene>
<dbReference type="NCBIfam" id="NF001399">
    <property type="entry name" value="PRK00283.1"/>
    <property type="match status" value="1"/>
</dbReference>
<dbReference type="InterPro" id="IPR002104">
    <property type="entry name" value="Integrase_catalytic"/>
</dbReference>
<evidence type="ECO:0000256" key="4">
    <source>
        <dbReference type="ARBA" id="ARBA00022618"/>
    </source>
</evidence>
<dbReference type="PANTHER" id="PTHR30349:SF77">
    <property type="entry name" value="TYROSINE RECOMBINASE XERC"/>
    <property type="match status" value="1"/>
</dbReference>
<dbReference type="SUPFAM" id="SSF56349">
    <property type="entry name" value="DNA breaking-rejoining enzymes"/>
    <property type="match status" value="1"/>
</dbReference>
<dbReference type="InterPro" id="IPR010998">
    <property type="entry name" value="Integrase_recombinase_N"/>
</dbReference>
<organism evidence="14 15">
    <name type="scientific">Loigolactobacillus coryniformis subsp. coryniformis KCTC 3167 = DSM 20001</name>
    <dbReference type="NCBI Taxonomy" id="913848"/>
    <lineage>
        <taxon>Bacteria</taxon>
        <taxon>Bacillati</taxon>
        <taxon>Bacillota</taxon>
        <taxon>Bacilli</taxon>
        <taxon>Lactobacillales</taxon>
        <taxon>Lactobacillaceae</taxon>
        <taxon>Loigolactobacillus</taxon>
    </lineage>
</organism>
<accession>A0A0R1F562</accession>
<comment type="function">
    <text evidence="10">Site-specific tyrosine recombinase, which acts by catalyzing the cutting and rejoining of the recombining DNA molecules. The XerC-XerD complex is essential to convert dimers of the bacterial chromosome into monomers to permit their segregation at cell division. It also contributes to the segregational stability of plasmids.</text>
</comment>
<dbReference type="GO" id="GO:0009037">
    <property type="term" value="F:tyrosine-based site-specific recombinase activity"/>
    <property type="evidence" value="ECO:0007669"/>
    <property type="project" value="UniProtKB-UniRule"/>
</dbReference>
<comment type="similarity">
    <text evidence="2 10">Belongs to the 'phage' integrase family. XerC subfamily.</text>
</comment>
<dbReference type="AlphaFoldDB" id="A0A0R1F562"/>
<dbReference type="HAMAP" id="MF_01808">
    <property type="entry name" value="Recomb_XerC_XerD"/>
    <property type="match status" value="1"/>
</dbReference>
<dbReference type="GO" id="GO:0006313">
    <property type="term" value="P:DNA transposition"/>
    <property type="evidence" value="ECO:0007669"/>
    <property type="project" value="UniProtKB-UniRule"/>
</dbReference>
<evidence type="ECO:0000256" key="10">
    <source>
        <dbReference type="HAMAP-Rule" id="MF_01808"/>
    </source>
</evidence>
<dbReference type="GO" id="GO:0051301">
    <property type="term" value="P:cell division"/>
    <property type="evidence" value="ECO:0007669"/>
    <property type="project" value="UniProtKB-UniRule"/>
</dbReference>
<sequence length="302" mass="35071">MLELNWLDLFIQYLNVERQYSPETSKAYQEDILSFINFLKNNGGVDSFKAIKLLDVRTYLSYLYEQQYSRNSVSRKISSLRSFYNYLVKNSFVAVNPFTSVQLKRHNAHLPRFFYEKEMQALFDAAQGDRPLDLRNSALLEVLYATGIRVSECVNLTLDAVDFDLSVMLIHGKGNKDRYVPFGHFAAEALDRYLTDCRTPLMTKYHAEHDYVFVNHYGKQLTATGVEYILNQIIKKSSLTSDIHPHMLRHTFATHLLNNGADLRTVQELLGHSSLSTTQIYTHVTTEHLQQDYRKYFPRAKS</sequence>
<dbReference type="Pfam" id="PF00589">
    <property type="entry name" value="Phage_integrase"/>
    <property type="match status" value="1"/>
</dbReference>
<dbReference type="InterPro" id="IPR011010">
    <property type="entry name" value="DNA_brk_join_enz"/>
</dbReference>
<keyword evidence="9 10" id="KW-0131">Cell cycle</keyword>
<evidence type="ECO:0000256" key="11">
    <source>
        <dbReference type="NCBIfam" id="TIGR02224"/>
    </source>
</evidence>
<dbReference type="InterPro" id="IPR013762">
    <property type="entry name" value="Integrase-like_cat_sf"/>
</dbReference>
<dbReference type="InterPro" id="IPR011931">
    <property type="entry name" value="Recomb_XerC"/>
</dbReference>
<dbReference type="InterPro" id="IPR023009">
    <property type="entry name" value="Tyrosine_recombinase_XerC/XerD"/>
</dbReference>
<feature type="active site" description="O-(3'-phospho-DNA)-tyrosine intermediate" evidence="10">
    <location>
        <position position="281"/>
    </location>
</feature>
<dbReference type="PATRIC" id="fig|913848.6.peg.2651"/>
<protein>
    <recommendedName>
        <fullName evidence="10 11">Tyrosine recombinase XerC</fullName>
    </recommendedName>
</protein>
<evidence type="ECO:0000256" key="7">
    <source>
        <dbReference type="ARBA" id="ARBA00023125"/>
    </source>
</evidence>
<evidence type="ECO:0000256" key="2">
    <source>
        <dbReference type="ARBA" id="ARBA00006657"/>
    </source>
</evidence>
<feature type="active site" evidence="10">
    <location>
        <position position="149"/>
    </location>
</feature>
<dbReference type="InterPro" id="IPR044068">
    <property type="entry name" value="CB"/>
</dbReference>
<dbReference type="GO" id="GO:0005737">
    <property type="term" value="C:cytoplasm"/>
    <property type="evidence" value="ECO:0007669"/>
    <property type="project" value="UniProtKB-SubCell"/>
</dbReference>
<feature type="active site" evidence="10">
    <location>
        <position position="173"/>
    </location>
</feature>
<dbReference type="InterPro" id="IPR050090">
    <property type="entry name" value="Tyrosine_recombinase_XerCD"/>
</dbReference>
<evidence type="ECO:0000256" key="3">
    <source>
        <dbReference type="ARBA" id="ARBA00022490"/>
    </source>
</evidence>
<evidence type="ECO:0000256" key="8">
    <source>
        <dbReference type="ARBA" id="ARBA00023172"/>
    </source>
</evidence>
<evidence type="ECO:0000256" key="1">
    <source>
        <dbReference type="ARBA" id="ARBA00004496"/>
    </source>
</evidence>
<dbReference type="NCBIfam" id="TIGR02224">
    <property type="entry name" value="recomb_XerC"/>
    <property type="match status" value="1"/>
</dbReference>
<evidence type="ECO:0000256" key="6">
    <source>
        <dbReference type="ARBA" id="ARBA00022908"/>
    </source>
</evidence>